<organism evidence="1 2">
    <name type="scientific">Roseovarius pelagicus</name>
    <dbReference type="NCBI Taxonomy" id="2980108"/>
    <lineage>
        <taxon>Bacteria</taxon>
        <taxon>Pseudomonadati</taxon>
        <taxon>Pseudomonadota</taxon>
        <taxon>Alphaproteobacteria</taxon>
        <taxon>Rhodobacterales</taxon>
        <taxon>Roseobacteraceae</taxon>
        <taxon>Roseovarius</taxon>
    </lineage>
</organism>
<reference evidence="1" key="1">
    <citation type="submission" date="2022-10" db="EMBL/GenBank/DDBJ databases">
        <title>Roseovarius pelagicus sp. nov., isolated from Arctic seawater.</title>
        <authorList>
            <person name="Hong Y.W."/>
            <person name="Hwang C.Y."/>
        </authorList>
    </citation>
    <scope>NUCLEOTIDE SEQUENCE</scope>
    <source>
        <strain evidence="1">HL-MP18</strain>
    </source>
</reference>
<proteinExistence type="predicted"/>
<gene>
    <name evidence="1" type="ORF">N7U68_07770</name>
</gene>
<evidence type="ECO:0000313" key="2">
    <source>
        <dbReference type="Proteomes" id="UP001064087"/>
    </source>
</evidence>
<keyword evidence="2" id="KW-1185">Reference proteome</keyword>
<dbReference type="RefSeq" id="WP_263048753.1">
    <property type="nucleotide sequence ID" value="NZ_CP106738.1"/>
</dbReference>
<sequence length="171" mass="18128">MPKTFMFLIIGLFFGAGFGFLLAATSGAELTGHAHGTDAAHDHNAHDHGDGTGDMDADHAMHGQLVEAEAPVPDLMLHVLPDGPQSRNLHIMVSNFVFAPQNVNGGHVPGQGHAHVYVDGVKQPRAYSPYVHLQALPKGTHEIRVTLNANNHGQLAVDGVALTAETTITIE</sequence>
<dbReference type="EMBL" id="CP106738">
    <property type="protein sequence ID" value="UXX84528.1"/>
    <property type="molecule type" value="Genomic_DNA"/>
</dbReference>
<accession>A0ABY6DH00</accession>
<evidence type="ECO:0000313" key="1">
    <source>
        <dbReference type="EMBL" id="UXX84528.1"/>
    </source>
</evidence>
<protein>
    <recommendedName>
        <fullName evidence="3">DUF4399 domain-containing protein</fullName>
    </recommendedName>
</protein>
<dbReference type="Proteomes" id="UP001064087">
    <property type="component" value="Chromosome"/>
</dbReference>
<name>A0ABY6DH00_9RHOB</name>
<evidence type="ECO:0008006" key="3">
    <source>
        <dbReference type="Google" id="ProtNLM"/>
    </source>
</evidence>